<feature type="region of interest" description="Disordered" evidence="1">
    <location>
        <begin position="27"/>
        <end position="104"/>
    </location>
</feature>
<protein>
    <submittedName>
        <fullName evidence="2">12235_t:CDS:1</fullName>
    </submittedName>
</protein>
<accession>A0A9N9E3F1</accession>
<dbReference type="Proteomes" id="UP000789831">
    <property type="component" value="Unassembled WGS sequence"/>
</dbReference>
<sequence>MEASNSHSSDTPALDILQLLGVEDQESFMRINEDSPTTSSNHHINKKNTTTGNTGSKDAGETNKRAKLASSSETNGNQHLDRKKEKGKARAEAVEIETESTSKPENEVEANIYYGTLFFRMQFPEATPDEMARRKLRVRKRFLDNLHFRKLPVRK</sequence>
<evidence type="ECO:0000313" key="2">
    <source>
        <dbReference type="EMBL" id="CAG8663503.1"/>
    </source>
</evidence>
<name>A0A9N9E3F1_9GLOM</name>
<dbReference type="EMBL" id="CAJVPL010006273">
    <property type="protein sequence ID" value="CAG8663503.1"/>
    <property type="molecule type" value="Genomic_DNA"/>
</dbReference>
<organism evidence="2 3">
    <name type="scientific">Ambispora gerdemannii</name>
    <dbReference type="NCBI Taxonomy" id="144530"/>
    <lineage>
        <taxon>Eukaryota</taxon>
        <taxon>Fungi</taxon>
        <taxon>Fungi incertae sedis</taxon>
        <taxon>Mucoromycota</taxon>
        <taxon>Glomeromycotina</taxon>
        <taxon>Glomeromycetes</taxon>
        <taxon>Archaeosporales</taxon>
        <taxon>Ambisporaceae</taxon>
        <taxon>Ambispora</taxon>
    </lineage>
</organism>
<evidence type="ECO:0000256" key="1">
    <source>
        <dbReference type="SAM" id="MobiDB-lite"/>
    </source>
</evidence>
<feature type="compositionally biased region" description="Polar residues" evidence="1">
    <location>
        <begin position="69"/>
        <end position="78"/>
    </location>
</feature>
<proteinExistence type="predicted"/>
<dbReference type="OrthoDB" id="10435718at2759"/>
<evidence type="ECO:0000313" key="3">
    <source>
        <dbReference type="Proteomes" id="UP000789831"/>
    </source>
</evidence>
<keyword evidence="3" id="KW-1185">Reference proteome</keyword>
<comment type="caution">
    <text evidence="2">The sequence shown here is derived from an EMBL/GenBank/DDBJ whole genome shotgun (WGS) entry which is preliminary data.</text>
</comment>
<gene>
    <name evidence="2" type="ORF">AGERDE_LOCUS11932</name>
</gene>
<reference evidence="2" key="1">
    <citation type="submission" date="2021-06" db="EMBL/GenBank/DDBJ databases">
        <authorList>
            <person name="Kallberg Y."/>
            <person name="Tangrot J."/>
            <person name="Rosling A."/>
        </authorList>
    </citation>
    <scope>NUCLEOTIDE SEQUENCE</scope>
    <source>
        <strain evidence="2">MT106</strain>
    </source>
</reference>
<dbReference type="AlphaFoldDB" id="A0A9N9E3F1"/>
<feature type="compositionally biased region" description="Basic and acidic residues" evidence="1">
    <location>
        <begin position="79"/>
        <end position="93"/>
    </location>
</feature>